<accession>A0ABQ9XX46</accession>
<protein>
    <submittedName>
        <fullName evidence="1">Uncharacterized protein</fullName>
    </submittedName>
</protein>
<keyword evidence="2" id="KW-1185">Reference proteome</keyword>
<dbReference type="Proteomes" id="UP001281761">
    <property type="component" value="Unassembled WGS sequence"/>
</dbReference>
<dbReference type="InterPro" id="IPR035979">
    <property type="entry name" value="RBD_domain_sf"/>
</dbReference>
<proteinExistence type="predicted"/>
<evidence type="ECO:0000313" key="1">
    <source>
        <dbReference type="EMBL" id="KAK2956055.1"/>
    </source>
</evidence>
<dbReference type="SUPFAM" id="SSF54928">
    <property type="entry name" value="RNA-binding domain, RBD"/>
    <property type="match status" value="1"/>
</dbReference>
<dbReference type="EMBL" id="JARBJD010000060">
    <property type="protein sequence ID" value="KAK2956055.1"/>
    <property type="molecule type" value="Genomic_DNA"/>
</dbReference>
<sequence>MHEEMRIVSGSYHTLALSCAAFEDVENFESVDQSDVELDRFIDRFPICVPLLFQHNRHSTDGLDVGVDARGVIGTVAWDAHDQLAPDLHPNVLVVPHQLGSPLIVVHVADCVDSHRLHQQRGQDDTLNWRDIEVDRHNHIHWTPQHNNHNDNHRVVISETVGLNRIVVFGLFDENQRRDGVERNSTCSHIAIQRDKVNHNTVVHTHLVAVLCQPISHQLCSVRHFPSPINRRTVAPLFVSMSCPLPIPAVLSRFSRYGIIPSVRVMGSTTAVVVFEKEKDAWRCAGGENGRKIGDAKIEISQALREQAILDSSRITHRIPNLFAKEQKKVQPTAFRYIKKKT</sequence>
<organism evidence="1 2">
    <name type="scientific">Blattamonas nauphoetae</name>
    <dbReference type="NCBI Taxonomy" id="2049346"/>
    <lineage>
        <taxon>Eukaryota</taxon>
        <taxon>Metamonada</taxon>
        <taxon>Preaxostyla</taxon>
        <taxon>Oxymonadida</taxon>
        <taxon>Blattamonas</taxon>
    </lineage>
</organism>
<name>A0ABQ9XX46_9EUKA</name>
<gene>
    <name evidence="1" type="ORF">BLNAU_9031</name>
</gene>
<reference evidence="1 2" key="1">
    <citation type="journal article" date="2022" name="bioRxiv">
        <title>Genomics of Preaxostyla Flagellates Illuminates Evolutionary Transitions and the Path Towards Mitochondrial Loss.</title>
        <authorList>
            <person name="Novak L.V.F."/>
            <person name="Treitli S.C."/>
            <person name="Pyrih J."/>
            <person name="Halakuc P."/>
            <person name="Pipaliya S.V."/>
            <person name="Vacek V."/>
            <person name="Brzon O."/>
            <person name="Soukal P."/>
            <person name="Eme L."/>
            <person name="Dacks J.B."/>
            <person name="Karnkowska A."/>
            <person name="Elias M."/>
            <person name="Hampl V."/>
        </authorList>
    </citation>
    <scope>NUCLEOTIDE SEQUENCE [LARGE SCALE GENOMIC DNA]</scope>
    <source>
        <strain evidence="1">NAU3</strain>
        <tissue evidence="1">Gut</tissue>
    </source>
</reference>
<dbReference type="PROSITE" id="PS51257">
    <property type="entry name" value="PROKAR_LIPOPROTEIN"/>
    <property type="match status" value="1"/>
</dbReference>
<evidence type="ECO:0000313" key="2">
    <source>
        <dbReference type="Proteomes" id="UP001281761"/>
    </source>
</evidence>
<comment type="caution">
    <text evidence="1">The sequence shown here is derived from an EMBL/GenBank/DDBJ whole genome shotgun (WGS) entry which is preliminary data.</text>
</comment>